<dbReference type="KEGG" id="marq:MARGE09_P2852"/>
<keyword evidence="2" id="KW-1185">Reference proteome</keyword>
<dbReference type="RefSeq" id="WP_236983157.1">
    <property type="nucleotide sequence ID" value="NZ_AP023086.1"/>
</dbReference>
<gene>
    <name evidence="1" type="ORF">MARGE09_P2852</name>
</gene>
<name>A0AAN1WJA8_9GAMM</name>
<organism evidence="1 2">
    <name type="scientific">Marinagarivorans cellulosilyticus</name>
    <dbReference type="NCBI Taxonomy" id="2721545"/>
    <lineage>
        <taxon>Bacteria</taxon>
        <taxon>Pseudomonadati</taxon>
        <taxon>Pseudomonadota</taxon>
        <taxon>Gammaproteobacteria</taxon>
        <taxon>Cellvibrionales</taxon>
        <taxon>Cellvibrionaceae</taxon>
        <taxon>Marinagarivorans</taxon>
    </lineage>
</organism>
<proteinExistence type="predicted"/>
<evidence type="ECO:0000313" key="1">
    <source>
        <dbReference type="EMBL" id="BCD98651.1"/>
    </source>
</evidence>
<dbReference type="AlphaFoldDB" id="A0AAN1WJA8"/>
<accession>A0AAN1WJA8</accession>
<evidence type="ECO:0000313" key="2">
    <source>
        <dbReference type="Proteomes" id="UP001320119"/>
    </source>
</evidence>
<protein>
    <submittedName>
        <fullName evidence="1">Uncharacterized protein</fullName>
    </submittedName>
</protein>
<sequence>MSAREDGLKVLRALAKYGDIIMAAYEENRGFVAATEANARAIADMDRLRLIVSDPADGRYRLNSTVTELLDQSLRTSRLKVVNADIGEAIEGILFLANQYLAAKRSASRADAEGYLDNLETNVVALGDSIVGQAQMIWRQIDSDFGSVSQLSSKIALNKNTLEKVRALIASLELIDTEALYAIGSQDKELRLLQVRLPLAIDQGRKDLSDALHRLNKILFRLNQLESRAKQVDDFVRYCDAESTAALPHYVEKTHVPAVCMAVQPMAAFGAPDPLNSVLELDLAELIRNVRKEEIEPEATEHAAPLSADLPENALETLMVTPFKDAVRSVFLKSLEEGRSVSGIECFDLAPEGVSASIWLYGLMAEYSAMSEHDRAIFDVQFPGVVGAFFDGNYYAEDVVICPR</sequence>
<reference evidence="1 2" key="1">
    <citation type="journal article" date="2022" name="IScience">
        <title>An ultrasensitive nanofiber-based assay for enzymatic hydrolysis and deep-sea microbial degradation of cellulose.</title>
        <authorList>
            <person name="Tsudome M."/>
            <person name="Tachioka M."/>
            <person name="Miyazaki M."/>
            <person name="Uchimura K."/>
            <person name="Tsuda M."/>
            <person name="Takaki Y."/>
            <person name="Deguchi S."/>
        </authorList>
    </citation>
    <scope>NUCLEOTIDE SEQUENCE [LARGE SCALE GENOMIC DNA]</scope>
    <source>
        <strain evidence="1 2">GE09</strain>
    </source>
</reference>
<dbReference type="EMBL" id="AP023086">
    <property type="protein sequence ID" value="BCD98651.1"/>
    <property type="molecule type" value="Genomic_DNA"/>
</dbReference>
<dbReference type="Proteomes" id="UP001320119">
    <property type="component" value="Chromosome"/>
</dbReference>